<dbReference type="RefSeq" id="WP_083702946.1">
    <property type="nucleotide sequence ID" value="NZ_FTMN01000002.1"/>
</dbReference>
<organism evidence="2 3">
    <name type="scientific">Marinobacterium stanieri</name>
    <dbReference type="NCBI Taxonomy" id="49186"/>
    <lineage>
        <taxon>Bacteria</taxon>
        <taxon>Pseudomonadati</taxon>
        <taxon>Pseudomonadota</taxon>
        <taxon>Gammaproteobacteria</taxon>
        <taxon>Oceanospirillales</taxon>
        <taxon>Oceanospirillaceae</taxon>
        <taxon>Marinobacterium</taxon>
    </lineage>
</organism>
<feature type="signal peptide" evidence="1">
    <location>
        <begin position="1"/>
        <end position="18"/>
    </location>
</feature>
<gene>
    <name evidence="2" type="ORF">SAMN05421647_102106</name>
</gene>
<dbReference type="eggNOG" id="COG0526">
    <property type="taxonomic scope" value="Bacteria"/>
</dbReference>
<name>A0A1N6PXW4_9GAMM</name>
<dbReference type="Gene3D" id="3.40.30.10">
    <property type="entry name" value="Glutaredoxin"/>
    <property type="match status" value="1"/>
</dbReference>
<evidence type="ECO:0000256" key="1">
    <source>
        <dbReference type="SAM" id="SignalP"/>
    </source>
</evidence>
<dbReference type="InterPro" id="IPR036249">
    <property type="entry name" value="Thioredoxin-like_sf"/>
</dbReference>
<dbReference type="Proteomes" id="UP000186895">
    <property type="component" value="Unassembled WGS sequence"/>
</dbReference>
<accession>A0A1N6PXW4</accession>
<dbReference type="STRING" id="49186.SAMN05421647_102106"/>
<proteinExistence type="predicted"/>
<evidence type="ECO:0008006" key="4">
    <source>
        <dbReference type="Google" id="ProtNLM"/>
    </source>
</evidence>
<dbReference type="SUPFAM" id="SSF52833">
    <property type="entry name" value="Thioredoxin-like"/>
    <property type="match status" value="1"/>
</dbReference>
<keyword evidence="1" id="KW-0732">Signal</keyword>
<feature type="chain" id="PRO_5012003472" description="Thioredoxin-related protein" evidence="1">
    <location>
        <begin position="19"/>
        <end position="145"/>
    </location>
</feature>
<protein>
    <recommendedName>
        <fullName evidence="4">Thioredoxin-related protein</fullName>
    </recommendedName>
</protein>
<evidence type="ECO:0000313" key="3">
    <source>
        <dbReference type="Proteomes" id="UP000186895"/>
    </source>
</evidence>
<evidence type="ECO:0000313" key="2">
    <source>
        <dbReference type="EMBL" id="SIQ09122.1"/>
    </source>
</evidence>
<dbReference type="EMBL" id="FTMN01000002">
    <property type="protein sequence ID" value="SIQ09122.1"/>
    <property type="molecule type" value="Genomic_DNA"/>
</dbReference>
<reference evidence="2 3" key="1">
    <citation type="submission" date="2017-01" db="EMBL/GenBank/DDBJ databases">
        <authorList>
            <person name="Mah S.A."/>
            <person name="Swanson W.J."/>
            <person name="Moy G.W."/>
            <person name="Vacquier V.D."/>
        </authorList>
    </citation>
    <scope>NUCLEOTIDE SEQUENCE [LARGE SCALE GENOMIC DNA]</scope>
    <source>
        <strain evidence="2 3">DSM 7027</strain>
    </source>
</reference>
<keyword evidence="3" id="KW-1185">Reference proteome</keyword>
<sequence>MRLLATLALCLISSLANAQTLPPLTQLSHDNQKAHVWLVLFSQPDCSYCDLVRNEFLLPLQEQPPQGLAIRELKVATAGPITTAQGKQVSARDFAKGLNVRFYPSVLLLDEEGQSLTEPLVGISSRDFYGFYLDQAIDQALHKEH</sequence>
<dbReference type="AlphaFoldDB" id="A0A1N6PXW4"/>